<dbReference type="InterPro" id="IPR012340">
    <property type="entry name" value="NA-bd_OB-fold"/>
</dbReference>
<gene>
    <name evidence="7" type="primary">cspD</name>
    <name evidence="7" type="ORF">NCTC11872_00507</name>
</gene>
<evidence type="ECO:0000256" key="4">
    <source>
        <dbReference type="ARBA" id="ARBA00023125"/>
    </source>
</evidence>
<dbReference type="PROSITE" id="PS00352">
    <property type="entry name" value="CSD_1"/>
    <property type="match status" value="1"/>
</dbReference>
<dbReference type="CDD" id="cd04458">
    <property type="entry name" value="CSP_CDS"/>
    <property type="match status" value="1"/>
</dbReference>
<sequence length="85" mass="9513">MEIGIVKWFNNAKGFGFISAEGVDADIFAHYSVIEMDGYRSLKAGQKVQFEVLHSDKGSHANKNNPNCGYSRIINTLNFFLLILT</sequence>
<proteinExistence type="predicted"/>
<feature type="domain" description="CSD" evidence="6">
    <location>
        <begin position="1"/>
        <end position="66"/>
    </location>
</feature>
<dbReference type="PRINTS" id="PR00050">
    <property type="entry name" value="COLDSHOCK"/>
</dbReference>
<dbReference type="NCBIfam" id="TIGR02381">
    <property type="entry name" value="cspD"/>
    <property type="match status" value="1"/>
</dbReference>
<reference evidence="7 8" key="1">
    <citation type="submission" date="2018-06" db="EMBL/GenBank/DDBJ databases">
        <authorList>
            <consortium name="Pathogen Informatics"/>
            <person name="Doyle S."/>
        </authorList>
    </citation>
    <scope>NUCLEOTIDE SEQUENCE [LARGE SCALE GENOMIC DNA]</scope>
    <source>
        <strain evidence="7 8">NCTC11872</strain>
    </source>
</reference>
<keyword evidence="3" id="KW-0963">Cytoplasm</keyword>
<dbReference type="EMBL" id="UASK01000003">
    <property type="protein sequence ID" value="SPX40928.1"/>
    <property type="molecule type" value="Genomic_DNA"/>
</dbReference>
<dbReference type="InterPro" id="IPR011129">
    <property type="entry name" value="CSD"/>
</dbReference>
<evidence type="ECO:0000256" key="3">
    <source>
        <dbReference type="ARBA" id="ARBA00022490"/>
    </source>
</evidence>
<protein>
    <recommendedName>
        <fullName evidence="2">Cold shock-like protein CspD</fullName>
    </recommendedName>
</protein>
<dbReference type="Pfam" id="PF00313">
    <property type="entry name" value="CSD"/>
    <property type="match status" value="1"/>
</dbReference>
<dbReference type="Proteomes" id="UP000249936">
    <property type="component" value="Unassembled WGS sequence"/>
</dbReference>
<evidence type="ECO:0000313" key="7">
    <source>
        <dbReference type="EMBL" id="SPX40928.1"/>
    </source>
</evidence>
<evidence type="ECO:0000313" key="8">
    <source>
        <dbReference type="Proteomes" id="UP000249936"/>
    </source>
</evidence>
<dbReference type="GO" id="GO:0031054">
    <property type="term" value="P:pre-miRNA processing"/>
    <property type="evidence" value="ECO:0007669"/>
    <property type="project" value="TreeGrafter"/>
</dbReference>
<name>A0A2X1PIK2_HAEIF</name>
<dbReference type="AlphaFoldDB" id="A0A2X1PIK2"/>
<dbReference type="InterPro" id="IPR051373">
    <property type="entry name" value="Lin-28_RNA-binding"/>
</dbReference>
<dbReference type="FunFam" id="2.40.50.140:FF:000006">
    <property type="entry name" value="Cold shock protein CspC"/>
    <property type="match status" value="1"/>
</dbReference>
<keyword evidence="4" id="KW-0238">DNA-binding</keyword>
<evidence type="ECO:0000256" key="1">
    <source>
        <dbReference type="ARBA" id="ARBA00004496"/>
    </source>
</evidence>
<evidence type="ECO:0000256" key="5">
    <source>
        <dbReference type="RuleBase" id="RU000408"/>
    </source>
</evidence>
<dbReference type="InterPro" id="IPR019844">
    <property type="entry name" value="CSD_CS"/>
</dbReference>
<dbReference type="GO" id="GO:0003729">
    <property type="term" value="F:mRNA binding"/>
    <property type="evidence" value="ECO:0007669"/>
    <property type="project" value="TreeGrafter"/>
</dbReference>
<dbReference type="Gene3D" id="2.40.50.140">
    <property type="entry name" value="Nucleic acid-binding proteins"/>
    <property type="match status" value="1"/>
</dbReference>
<dbReference type="PANTHER" id="PTHR46109">
    <property type="entry name" value="PROTEIN LIN-28"/>
    <property type="match status" value="1"/>
</dbReference>
<dbReference type="SUPFAM" id="SSF50249">
    <property type="entry name" value="Nucleic acid-binding proteins"/>
    <property type="match status" value="1"/>
</dbReference>
<dbReference type="SMART" id="SM00357">
    <property type="entry name" value="CSP"/>
    <property type="match status" value="1"/>
</dbReference>
<comment type="subcellular location">
    <subcellularLocation>
        <location evidence="1 5">Cytoplasm</location>
    </subcellularLocation>
</comment>
<dbReference type="GO" id="GO:0006355">
    <property type="term" value="P:regulation of DNA-templated transcription"/>
    <property type="evidence" value="ECO:0007669"/>
    <property type="project" value="InterPro"/>
</dbReference>
<dbReference type="GO" id="GO:0005829">
    <property type="term" value="C:cytosol"/>
    <property type="evidence" value="ECO:0007669"/>
    <property type="project" value="UniProtKB-ARBA"/>
</dbReference>
<dbReference type="GO" id="GO:0003677">
    <property type="term" value="F:DNA binding"/>
    <property type="evidence" value="ECO:0007669"/>
    <property type="project" value="UniProtKB-KW"/>
</dbReference>
<evidence type="ECO:0000256" key="2">
    <source>
        <dbReference type="ARBA" id="ARBA00022318"/>
    </source>
</evidence>
<dbReference type="InterPro" id="IPR002059">
    <property type="entry name" value="CSP_DNA-bd"/>
</dbReference>
<evidence type="ECO:0000259" key="6">
    <source>
        <dbReference type="PROSITE" id="PS51857"/>
    </source>
</evidence>
<accession>A0A2X1PIK2</accession>
<dbReference type="PANTHER" id="PTHR46109:SF1">
    <property type="entry name" value="PROTEIN LIN-28 HOMOLOG"/>
    <property type="match status" value="1"/>
</dbReference>
<organism evidence="7 8">
    <name type="scientific">Haemophilus influenzae</name>
    <dbReference type="NCBI Taxonomy" id="727"/>
    <lineage>
        <taxon>Bacteria</taxon>
        <taxon>Pseudomonadati</taxon>
        <taxon>Pseudomonadota</taxon>
        <taxon>Gammaproteobacteria</taxon>
        <taxon>Pasteurellales</taxon>
        <taxon>Pasteurellaceae</taxon>
        <taxon>Haemophilus</taxon>
    </lineage>
</organism>
<dbReference type="InterPro" id="IPR012751">
    <property type="entry name" value="CspD"/>
</dbReference>
<dbReference type="PROSITE" id="PS51857">
    <property type="entry name" value="CSD_2"/>
    <property type="match status" value="1"/>
</dbReference>